<feature type="transmembrane region" description="Helical" evidence="1">
    <location>
        <begin position="173"/>
        <end position="196"/>
    </location>
</feature>
<dbReference type="PANTHER" id="PTHR46873:SF1">
    <property type="entry name" value="EXPRESSED PROTEIN"/>
    <property type="match status" value="1"/>
</dbReference>
<organism evidence="3 4">
    <name type="scientific">Digitaria exilis</name>
    <dbReference type="NCBI Taxonomy" id="1010633"/>
    <lineage>
        <taxon>Eukaryota</taxon>
        <taxon>Viridiplantae</taxon>
        <taxon>Streptophyta</taxon>
        <taxon>Embryophyta</taxon>
        <taxon>Tracheophyta</taxon>
        <taxon>Spermatophyta</taxon>
        <taxon>Magnoliopsida</taxon>
        <taxon>Liliopsida</taxon>
        <taxon>Poales</taxon>
        <taxon>Poaceae</taxon>
        <taxon>PACMAD clade</taxon>
        <taxon>Panicoideae</taxon>
        <taxon>Panicodae</taxon>
        <taxon>Paniceae</taxon>
        <taxon>Anthephorinae</taxon>
        <taxon>Digitaria</taxon>
    </lineage>
</organism>
<dbReference type="Gene3D" id="3.50.4.10">
    <property type="entry name" value="Hepatocyte Growth Factor"/>
    <property type="match status" value="1"/>
</dbReference>
<dbReference type="FunFam" id="2.40.100.10:FF:000086">
    <property type="entry name" value="Predicted protein"/>
    <property type="match status" value="1"/>
</dbReference>
<dbReference type="Pfam" id="PF00160">
    <property type="entry name" value="Pro_isomerase"/>
    <property type="match status" value="1"/>
</dbReference>
<dbReference type="SUPFAM" id="SSF50891">
    <property type="entry name" value="Cyclophilin-like"/>
    <property type="match status" value="1"/>
</dbReference>
<dbReference type="InterPro" id="IPR002130">
    <property type="entry name" value="Cyclophilin-type_PPIase_dom"/>
</dbReference>
<protein>
    <recommendedName>
        <fullName evidence="2">PPIase cyclophilin-type domain-containing protein</fullName>
    </recommendedName>
</protein>
<feature type="domain" description="PPIase cyclophilin-type" evidence="2">
    <location>
        <begin position="197"/>
        <end position="341"/>
    </location>
</feature>
<dbReference type="PANTHER" id="PTHR46873">
    <property type="entry name" value="EXPRESSED PROTEIN"/>
    <property type="match status" value="1"/>
</dbReference>
<evidence type="ECO:0000313" key="3">
    <source>
        <dbReference type="EMBL" id="KAF8780331.1"/>
    </source>
</evidence>
<comment type="caution">
    <text evidence="3">The sequence shown here is derived from an EMBL/GenBank/DDBJ whole genome shotgun (WGS) entry which is preliminary data.</text>
</comment>
<keyword evidence="4" id="KW-1185">Reference proteome</keyword>
<keyword evidence="1" id="KW-0472">Membrane</keyword>
<evidence type="ECO:0000259" key="2">
    <source>
        <dbReference type="Pfam" id="PF00160"/>
    </source>
</evidence>
<keyword evidence="1" id="KW-1133">Transmembrane helix</keyword>
<accession>A0A835FZH1</accession>
<gene>
    <name evidence="3" type="ORF">HU200_001431</name>
</gene>
<feature type="transmembrane region" description="Helical" evidence="1">
    <location>
        <begin position="23"/>
        <end position="44"/>
    </location>
</feature>
<dbReference type="Proteomes" id="UP000636709">
    <property type="component" value="Unassembled WGS sequence"/>
</dbReference>
<keyword evidence="1" id="KW-0812">Transmembrane</keyword>
<dbReference type="EMBL" id="JACEFO010000138">
    <property type="protein sequence ID" value="KAF8780331.1"/>
    <property type="molecule type" value="Genomic_DNA"/>
</dbReference>
<dbReference type="AlphaFoldDB" id="A0A835FZH1"/>
<proteinExistence type="predicted"/>
<evidence type="ECO:0000256" key="1">
    <source>
        <dbReference type="SAM" id="Phobius"/>
    </source>
</evidence>
<name>A0A835FZH1_9POAL</name>
<dbReference type="InterPro" id="IPR029000">
    <property type="entry name" value="Cyclophilin-like_dom_sf"/>
</dbReference>
<dbReference type="OrthoDB" id="532384at2759"/>
<reference evidence="3" key="1">
    <citation type="submission" date="2020-07" db="EMBL/GenBank/DDBJ databases">
        <title>Genome sequence and genetic diversity analysis of an under-domesticated orphan crop, white fonio (Digitaria exilis).</title>
        <authorList>
            <person name="Bennetzen J.L."/>
            <person name="Chen S."/>
            <person name="Ma X."/>
            <person name="Wang X."/>
            <person name="Yssel A.E.J."/>
            <person name="Chaluvadi S.R."/>
            <person name="Johnson M."/>
            <person name="Gangashetty P."/>
            <person name="Hamidou F."/>
            <person name="Sanogo M.D."/>
            <person name="Zwaenepoel A."/>
            <person name="Wallace J."/>
            <person name="Van De Peer Y."/>
            <person name="Van Deynze A."/>
        </authorList>
    </citation>
    <scope>NUCLEOTIDE SEQUENCE</scope>
    <source>
        <tissue evidence="3">Leaves</tissue>
    </source>
</reference>
<dbReference type="GO" id="GO:0003755">
    <property type="term" value="F:peptidyl-prolyl cis-trans isomerase activity"/>
    <property type="evidence" value="ECO:0007669"/>
    <property type="project" value="InterPro"/>
</dbReference>
<evidence type="ECO:0000313" key="4">
    <source>
        <dbReference type="Proteomes" id="UP000636709"/>
    </source>
</evidence>
<sequence>MPAGPPSLAVTRRPSDARRRGRVLCFLIVAVAVFAAAALAYLSFPSAAPTPPPADADCCRGIEGLELWGPAVKWGSNHRQPSAAACCASCKAMCPHPEDGACRCDSWVFCGDERRCKDRLGECWLKKQKDVMVPAVIARGADVMWTSGLVFGKGEGIVGLETNLGILHIQKQIFILFLYIADLLMYTLLLLLYLLCIQLLPGCAPRSVDYFIELLGLRNCVGCRFYRAEGRGNVWDPKGNHDKNVWLAAFGPPYALLQGTLEVDGVPFKDIAREACPAVKRGSIAWVGSGPEFLISLANHEEWKDAYTVFGHVLPEDMAIAEEMALLPASTDVWSNVTVRVLRDPVYFKVKKRSSHASV</sequence>
<dbReference type="Gene3D" id="2.40.100.10">
    <property type="entry name" value="Cyclophilin-like"/>
    <property type="match status" value="1"/>
</dbReference>